<keyword evidence="3 7" id="KW-0808">Transferase</keyword>
<sequence>MTPPKIMTWDPTQFFRTEEGRRPSSPYALLILNHPINEKAYDVLRKHALTTVCADGGANHFYEMMKARGREDVDHPNTIIGDLDSIRPSIKSHYQRHGVNVIYHHDDYSTDFTKALRYIRSHAKELLSSAAAATSTSTSDQDHDHNQATNNIQEDTTNSLSILILGGLGGRVDQAFSQIHHLYSNSTYTIPSNSPSHSSSSSSTSTEEEERKKGSEGPLYLISEESITFILHPGKNVIRTPGVRRADIPPPPPSSSSNSTSKPDEGVYLLEENVGIIPLSGPERITTKGFQWDVESWKTEIGGQISTSNHIRAEEVEVTAGGAVLLTLELAGRFKRSSQ</sequence>
<dbReference type="InterPro" id="IPR007373">
    <property type="entry name" value="Thiamin_PyroPKinase_B1-bd"/>
</dbReference>
<dbReference type="CDD" id="cd07995">
    <property type="entry name" value="TPK"/>
    <property type="match status" value="1"/>
</dbReference>
<dbReference type="GO" id="GO:0005524">
    <property type="term" value="F:ATP binding"/>
    <property type="evidence" value="ECO:0007669"/>
    <property type="project" value="UniProtKB-UniRule"/>
</dbReference>
<dbReference type="GO" id="GO:0006772">
    <property type="term" value="P:thiamine metabolic process"/>
    <property type="evidence" value="ECO:0007669"/>
    <property type="project" value="InterPro"/>
</dbReference>
<dbReference type="SUPFAM" id="SSF63862">
    <property type="entry name" value="Thiamin pyrophosphokinase, substrate-binding domain"/>
    <property type="match status" value="1"/>
</dbReference>
<dbReference type="InterPro" id="IPR036371">
    <property type="entry name" value="TPK_B1-bd_sf"/>
</dbReference>
<evidence type="ECO:0000259" key="9">
    <source>
        <dbReference type="SMART" id="SM00983"/>
    </source>
</evidence>
<evidence type="ECO:0000256" key="6">
    <source>
        <dbReference type="ARBA" id="ARBA00022840"/>
    </source>
</evidence>
<dbReference type="SUPFAM" id="SSF63999">
    <property type="entry name" value="Thiamin pyrophosphokinase, catalytic domain"/>
    <property type="match status" value="1"/>
</dbReference>
<dbReference type="GO" id="GO:0004788">
    <property type="term" value="F:thiamine diphosphokinase activity"/>
    <property type="evidence" value="ECO:0007669"/>
    <property type="project" value="UniProtKB-UniRule"/>
</dbReference>
<dbReference type="Gene3D" id="2.60.120.320">
    <property type="entry name" value="Thiamin pyrophosphokinase, thiamin-binding domain"/>
    <property type="match status" value="1"/>
</dbReference>
<dbReference type="PANTHER" id="PTHR13622:SF8">
    <property type="entry name" value="THIAMIN PYROPHOSPHOKINASE 1"/>
    <property type="match status" value="1"/>
</dbReference>
<evidence type="ECO:0000256" key="4">
    <source>
        <dbReference type="ARBA" id="ARBA00022741"/>
    </source>
</evidence>
<dbReference type="PANTHER" id="PTHR13622">
    <property type="entry name" value="THIAMIN PYROPHOSPHOKINASE"/>
    <property type="match status" value="1"/>
</dbReference>
<comment type="pathway">
    <text evidence="1 7">Cofactor biosynthesis; thiamine diphosphate biosynthesis; thiamine diphosphate from thiamine: step 1/1.</text>
</comment>
<gene>
    <name evidence="10" type="ORF">AbraCBS73388_006577</name>
</gene>
<dbReference type="Gene3D" id="3.40.50.10240">
    <property type="entry name" value="Thiamin pyrophosphokinase, catalytic domain"/>
    <property type="match status" value="1"/>
</dbReference>
<evidence type="ECO:0000256" key="7">
    <source>
        <dbReference type="PIRNR" id="PIRNR031057"/>
    </source>
</evidence>
<comment type="similarity">
    <text evidence="2 7">Belongs to the thiamine pyrophosphokinase family.</text>
</comment>
<comment type="caution">
    <text evidence="10">The sequence shown here is derived from an EMBL/GenBank/DDBJ whole genome shotgun (WGS) entry which is preliminary data.</text>
</comment>
<evidence type="ECO:0000313" key="11">
    <source>
        <dbReference type="Proteomes" id="UP001143548"/>
    </source>
</evidence>
<feature type="domain" description="Thiamin pyrophosphokinase thiamin-binding" evidence="9">
    <location>
        <begin position="234"/>
        <end position="324"/>
    </location>
</feature>
<dbReference type="Pfam" id="PF04265">
    <property type="entry name" value="TPK_B1_binding"/>
    <property type="match status" value="1"/>
</dbReference>
<dbReference type="GO" id="GO:0009229">
    <property type="term" value="P:thiamine diphosphate biosynthetic process"/>
    <property type="evidence" value="ECO:0007669"/>
    <property type="project" value="UniProtKB-UniRule"/>
</dbReference>
<dbReference type="EC" id="2.7.6.2" evidence="7"/>
<dbReference type="PIRSF" id="PIRSF031057">
    <property type="entry name" value="Thiamin_pyrophosphokinase"/>
    <property type="match status" value="1"/>
</dbReference>
<evidence type="ECO:0000256" key="2">
    <source>
        <dbReference type="ARBA" id="ARBA00006785"/>
    </source>
</evidence>
<dbReference type="Pfam" id="PF04263">
    <property type="entry name" value="TPK_catalytic"/>
    <property type="match status" value="1"/>
</dbReference>
<accession>A0A9W5YNU5</accession>
<keyword evidence="6 7" id="KW-0067">ATP-binding</keyword>
<dbReference type="AlphaFoldDB" id="A0A9W5YNU5"/>
<protein>
    <recommendedName>
        <fullName evidence="7">Thiamine pyrophosphokinase</fullName>
        <ecNumber evidence="7">2.7.6.2</ecNumber>
    </recommendedName>
</protein>
<dbReference type="GO" id="GO:0030975">
    <property type="term" value="F:thiamine binding"/>
    <property type="evidence" value="ECO:0007669"/>
    <property type="project" value="UniProtKB-UniRule"/>
</dbReference>
<keyword evidence="4 7" id="KW-0547">Nucleotide-binding</keyword>
<feature type="region of interest" description="Disordered" evidence="8">
    <location>
        <begin position="240"/>
        <end position="264"/>
    </location>
</feature>
<dbReference type="SMART" id="SM00983">
    <property type="entry name" value="TPK_B1_binding"/>
    <property type="match status" value="1"/>
</dbReference>
<feature type="region of interest" description="Disordered" evidence="8">
    <location>
        <begin position="132"/>
        <end position="153"/>
    </location>
</feature>
<dbReference type="InterPro" id="IPR036759">
    <property type="entry name" value="TPK_catalytic_sf"/>
</dbReference>
<evidence type="ECO:0000256" key="3">
    <source>
        <dbReference type="ARBA" id="ARBA00022679"/>
    </source>
</evidence>
<keyword evidence="5 7" id="KW-0418">Kinase</keyword>
<evidence type="ECO:0000256" key="8">
    <source>
        <dbReference type="SAM" id="MobiDB-lite"/>
    </source>
</evidence>
<dbReference type="Proteomes" id="UP001143548">
    <property type="component" value="Unassembled WGS sequence"/>
</dbReference>
<dbReference type="InterPro" id="IPR016966">
    <property type="entry name" value="Thiamin_pyrophosphokinase_euk"/>
</dbReference>
<evidence type="ECO:0000256" key="5">
    <source>
        <dbReference type="ARBA" id="ARBA00022777"/>
    </source>
</evidence>
<proteinExistence type="inferred from homology"/>
<feature type="compositionally biased region" description="Low complexity" evidence="8">
    <location>
        <begin position="191"/>
        <end position="205"/>
    </location>
</feature>
<name>A0A9W5YNU5_9EURO</name>
<reference evidence="10" key="1">
    <citation type="submission" date="2022-07" db="EMBL/GenBank/DDBJ databases">
        <title>Taxonomy of Aspergillus series Nigri: significant species reduction supported by multi-species coalescent approaches.</title>
        <authorList>
            <person name="Bian C."/>
            <person name="Kusuya Y."/>
            <person name="Sklenar F."/>
            <person name="D'hooge E."/>
            <person name="Yaguchi T."/>
            <person name="Takahashi H."/>
            <person name="Hubka V."/>
        </authorList>
    </citation>
    <scope>NUCLEOTIDE SEQUENCE</scope>
    <source>
        <strain evidence="10">CBS 733.88</strain>
    </source>
</reference>
<dbReference type="InterPro" id="IPR006282">
    <property type="entry name" value="Thi_PPkinase"/>
</dbReference>
<dbReference type="GO" id="GO:0016301">
    <property type="term" value="F:kinase activity"/>
    <property type="evidence" value="ECO:0007669"/>
    <property type="project" value="UniProtKB-UniRule"/>
</dbReference>
<organism evidence="10 11">
    <name type="scientific">Aspergillus brasiliensis</name>
    <dbReference type="NCBI Taxonomy" id="319629"/>
    <lineage>
        <taxon>Eukaryota</taxon>
        <taxon>Fungi</taxon>
        <taxon>Dikarya</taxon>
        <taxon>Ascomycota</taxon>
        <taxon>Pezizomycotina</taxon>
        <taxon>Eurotiomycetes</taxon>
        <taxon>Eurotiomycetidae</taxon>
        <taxon>Eurotiales</taxon>
        <taxon>Aspergillaceae</taxon>
        <taxon>Aspergillus</taxon>
        <taxon>Aspergillus subgen. Circumdati</taxon>
    </lineage>
</organism>
<dbReference type="InterPro" id="IPR007371">
    <property type="entry name" value="TPK_catalytic"/>
</dbReference>
<evidence type="ECO:0000313" key="10">
    <source>
        <dbReference type="EMBL" id="GKZ20939.1"/>
    </source>
</evidence>
<dbReference type="EMBL" id="BROQ01000034">
    <property type="protein sequence ID" value="GKZ20939.1"/>
    <property type="molecule type" value="Genomic_DNA"/>
</dbReference>
<evidence type="ECO:0000256" key="1">
    <source>
        <dbReference type="ARBA" id="ARBA00005078"/>
    </source>
</evidence>
<comment type="catalytic activity">
    <reaction evidence="7">
        <text>thiamine + ATP = thiamine diphosphate + AMP + H(+)</text>
        <dbReference type="Rhea" id="RHEA:11576"/>
        <dbReference type="ChEBI" id="CHEBI:15378"/>
        <dbReference type="ChEBI" id="CHEBI:18385"/>
        <dbReference type="ChEBI" id="CHEBI:30616"/>
        <dbReference type="ChEBI" id="CHEBI:58937"/>
        <dbReference type="ChEBI" id="CHEBI:456215"/>
    </reaction>
</comment>
<feature type="region of interest" description="Disordered" evidence="8">
    <location>
        <begin position="187"/>
        <end position="218"/>
    </location>
</feature>